<sequence length="54" mass="6082">MFTTKVNAAILEEPYLRFAEINVQAFKSIVQLSGFVSSSTHIKKQLRLPIVSMV</sequence>
<protein>
    <submittedName>
        <fullName evidence="1">BON domain-containing protein</fullName>
    </submittedName>
</protein>
<proteinExistence type="predicted"/>
<dbReference type="AlphaFoldDB" id="A0A2S6HCU1"/>
<accession>A0A2S6HCU1</accession>
<dbReference type="Proteomes" id="UP000240010">
    <property type="component" value="Unassembled WGS sequence"/>
</dbReference>
<comment type="caution">
    <text evidence="1">The sequence shown here is derived from an EMBL/GenBank/DDBJ whole genome shotgun (WGS) entry which is preliminary data.</text>
</comment>
<gene>
    <name evidence="1" type="ORF">B0F87_106145</name>
</gene>
<name>A0A2S6HCU1_9GAMM</name>
<dbReference type="EMBL" id="PTIZ01000006">
    <property type="protein sequence ID" value="PPK75297.1"/>
    <property type="molecule type" value="Genomic_DNA"/>
</dbReference>
<evidence type="ECO:0000313" key="1">
    <source>
        <dbReference type="EMBL" id="PPK75297.1"/>
    </source>
</evidence>
<evidence type="ECO:0000313" key="2">
    <source>
        <dbReference type="Proteomes" id="UP000240010"/>
    </source>
</evidence>
<organism evidence="1 2">
    <name type="scientific">Methylobacter tundripaludum</name>
    <dbReference type="NCBI Taxonomy" id="173365"/>
    <lineage>
        <taxon>Bacteria</taxon>
        <taxon>Pseudomonadati</taxon>
        <taxon>Pseudomonadota</taxon>
        <taxon>Gammaproteobacteria</taxon>
        <taxon>Methylococcales</taxon>
        <taxon>Methylococcaceae</taxon>
        <taxon>Methylobacter</taxon>
    </lineage>
</organism>
<reference evidence="1 2" key="1">
    <citation type="submission" date="2018-02" db="EMBL/GenBank/DDBJ databases">
        <title>Subsurface microbial communities from deep shales in Ohio and West Virginia, USA.</title>
        <authorList>
            <person name="Wrighton K."/>
        </authorList>
    </citation>
    <scope>NUCLEOTIDE SEQUENCE [LARGE SCALE GENOMIC DNA]</scope>
    <source>
        <strain evidence="1 2">OWC-DMM</strain>
    </source>
</reference>